<proteinExistence type="predicted"/>
<keyword evidence="1" id="KW-0812">Transmembrane</keyword>
<feature type="transmembrane region" description="Helical" evidence="1">
    <location>
        <begin position="12"/>
        <end position="35"/>
    </location>
</feature>
<dbReference type="EMBL" id="CAEZSD010000019">
    <property type="protein sequence ID" value="CAB4530512.1"/>
    <property type="molecule type" value="Genomic_DNA"/>
</dbReference>
<sequence>MSNEPTNRREENALWSIFGYLVSGLLFWGGVGWAADHFLNTTYFTLVGLLVGMGGALYLVWLRFGRE</sequence>
<organism evidence="2">
    <name type="scientific">freshwater metagenome</name>
    <dbReference type="NCBI Taxonomy" id="449393"/>
    <lineage>
        <taxon>unclassified sequences</taxon>
        <taxon>metagenomes</taxon>
        <taxon>ecological metagenomes</taxon>
    </lineage>
</organism>
<keyword evidence="1" id="KW-1133">Transmembrane helix</keyword>
<accession>A0A6J6AUK3</accession>
<protein>
    <submittedName>
        <fullName evidence="2">Unannotated protein</fullName>
    </submittedName>
</protein>
<gene>
    <name evidence="2" type="ORF">UFOPK1399_00270</name>
</gene>
<evidence type="ECO:0000256" key="1">
    <source>
        <dbReference type="SAM" id="Phobius"/>
    </source>
</evidence>
<dbReference type="AlphaFoldDB" id="A0A6J6AUK3"/>
<keyword evidence="1" id="KW-0472">Membrane</keyword>
<name>A0A6J6AUK3_9ZZZZ</name>
<feature type="transmembrane region" description="Helical" evidence="1">
    <location>
        <begin position="41"/>
        <end position="61"/>
    </location>
</feature>
<reference evidence="2" key="1">
    <citation type="submission" date="2020-05" db="EMBL/GenBank/DDBJ databases">
        <authorList>
            <person name="Chiriac C."/>
            <person name="Salcher M."/>
            <person name="Ghai R."/>
            <person name="Kavagutti S V."/>
        </authorList>
    </citation>
    <scope>NUCLEOTIDE SEQUENCE</scope>
</reference>
<evidence type="ECO:0000313" key="2">
    <source>
        <dbReference type="EMBL" id="CAB4530512.1"/>
    </source>
</evidence>